<sequence>MKDQTILYLMFAAILLNLLIPAPYCWITLAAVAMVGIILLVLTLKNKSNV</sequence>
<feature type="transmembrane region" description="Helical" evidence="1">
    <location>
        <begin position="26"/>
        <end position="44"/>
    </location>
</feature>
<reference evidence="2 3" key="1">
    <citation type="submission" date="2021-03" db="EMBL/GenBank/DDBJ databases">
        <authorList>
            <person name="Gilmore M.S."/>
            <person name="Schwartzman J."/>
            <person name="Van Tyne D."/>
            <person name="Martin M."/>
            <person name="Earl A.M."/>
            <person name="Manson A.L."/>
            <person name="Straub T."/>
            <person name="Salamzade R."/>
            <person name="Saavedra J."/>
            <person name="Lebreton F."/>
            <person name="Prichula J."/>
            <person name="Schaufler K."/>
            <person name="Gaca A."/>
            <person name="Sgardioli B."/>
            <person name="Wagenaar J."/>
            <person name="Strong T."/>
        </authorList>
    </citation>
    <scope>NUCLEOTIDE SEQUENCE [LARGE SCALE GENOMIC DNA]</scope>
    <source>
        <strain evidence="2 3">665A</strain>
    </source>
</reference>
<evidence type="ECO:0000256" key="1">
    <source>
        <dbReference type="SAM" id="Phobius"/>
    </source>
</evidence>
<reference evidence="2 3" key="2">
    <citation type="submission" date="2024-02" db="EMBL/GenBank/DDBJ databases">
        <title>The Genome Sequence of Enterococcus sp. DIV0159.</title>
        <authorList>
            <person name="Earl A."/>
            <person name="Manson A."/>
            <person name="Gilmore M."/>
            <person name="Sanders J."/>
            <person name="Shea T."/>
            <person name="Howe W."/>
            <person name="Livny J."/>
            <person name="Cuomo C."/>
            <person name="Neafsey D."/>
            <person name="Birren B."/>
        </authorList>
    </citation>
    <scope>NUCLEOTIDE SEQUENCE [LARGE SCALE GENOMIC DNA]</scope>
    <source>
        <strain evidence="2 3">665A</strain>
    </source>
</reference>
<gene>
    <name evidence="2" type="ORF">JZO67_001466</name>
</gene>
<accession>A0ABV0ELJ4</accession>
<protein>
    <submittedName>
        <fullName evidence="2">Uncharacterized protein</fullName>
    </submittedName>
</protein>
<proteinExistence type="predicted"/>
<dbReference type="EMBL" id="JAFREL020000001">
    <property type="protein sequence ID" value="MEO1769515.1"/>
    <property type="molecule type" value="Genomic_DNA"/>
</dbReference>
<keyword evidence="1" id="KW-1133">Transmembrane helix</keyword>
<keyword evidence="1" id="KW-0472">Membrane</keyword>
<dbReference type="Proteomes" id="UP000664357">
    <property type="component" value="Unassembled WGS sequence"/>
</dbReference>
<evidence type="ECO:0000313" key="3">
    <source>
        <dbReference type="Proteomes" id="UP000664357"/>
    </source>
</evidence>
<comment type="caution">
    <text evidence="2">The sequence shown here is derived from an EMBL/GenBank/DDBJ whole genome shotgun (WGS) entry which is preliminary data.</text>
</comment>
<keyword evidence="3" id="KW-1185">Reference proteome</keyword>
<keyword evidence="1" id="KW-0812">Transmembrane</keyword>
<organism evidence="2 3">
    <name type="scientific">Candidatus Enterococcus ferrettii</name>
    <dbReference type="NCBI Taxonomy" id="2815324"/>
    <lineage>
        <taxon>Bacteria</taxon>
        <taxon>Bacillati</taxon>
        <taxon>Bacillota</taxon>
        <taxon>Bacilli</taxon>
        <taxon>Lactobacillales</taxon>
        <taxon>Enterococcaceae</taxon>
        <taxon>Enterococcus</taxon>
    </lineage>
</organism>
<evidence type="ECO:0000313" key="2">
    <source>
        <dbReference type="EMBL" id="MEO1769515.1"/>
    </source>
</evidence>
<name>A0ABV0ELJ4_9ENTE</name>